<dbReference type="EMBL" id="BARS01028314">
    <property type="protein sequence ID" value="GAG06979.1"/>
    <property type="molecule type" value="Genomic_DNA"/>
</dbReference>
<dbReference type="Gene3D" id="3.40.930.10">
    <property type="entry name" value="Mannitol-specific EII, Chain A"/>
    <property type="match status" value="1"/>
</dbReference>
<dbReference type="PANTHER" id="PTHR47738">
    <property type="entry name" value="PTS SYSTEM FRUCTOSE-LIKE EIIA COMPONENT-RELATED"/>
    <property type="match status" value="1"/>
</dbReference>
<organism evidence="2">
    <name type="scientific">marine sediment metagenome</name>
    <dbReference type="NCBI Taxonomy" id="412755"/>
    <lineage>
        <taxon>unclassified sequences</taxon>
        <taxon>metagenomes</taxon>
        <taxon>ecological metagenomes</taxon>
    </lineage>
</organism>
<feature type="domain" description="PTS EIIA type-2" evidence="1">
    <location>
        <begin position="5"/>
        <end position="151"/>
    </location>
</feature>
<dbReference type="PANTHER" id="PTHR47738:SF2">
    <property type="entry name" value="PTS SYSTEM FRUCTOSE-LIKE EIIA COMPONENT"/>
    <property type="match status" value="1"/>
</dbReference>
<dbReference type="SUPFAM" id="SSF55804">
    <property type="entry name" value="Phoshotransferase/anion transport protein"/>
    <property type="match status" value="1"/>
</dbReference>
<dbReference type="CDD" id="cd00211">
    <property type="entry name" value="PTS_IIA_fru"/>
    <property type="match status" value="1"/>
</dbReference>
<dbReference type="PROSITE" id="PS51094">
    <property type="entry name" value="PTS_EIIA_TYPE_2"/>
    <property type="match status" value="1"/>
</dbReference>
<gene>
    <name evidence="2" type="ORF">S01H1_44388</name>
</gene>
<dbReference type="InterPro" id="IPR051541">
    <property type="entry name" value="PTS_SugarTrans_NitroReg"/>
</dbReference>
<evidence type="ECO:0000259" key="1">
    <source>
        <dbReference type="PROSITE" id="PS51094"/>
    </source>
</evidence>
<evidence type="ECO:0000313" key="2">
    <source>
        <dbReference type="EMBL" id="GAG06979.1"/>
    </source>
</evidence>
<dbReference type="Pfam" id="PF00359">
    <property type="entry name" value="PTS_EIIA_2"/>
    <property type="match status" value="1"/>
</dbReference>
<dbReference type="InterPro" id="IPR016152">
    <property type="entry name" value="PTrfase/Anion_transptr"/>
</dbReference>
<accession>X0UML5</accession>
<dbReference type="AlphaFoldDB" id="X0UML5"/>
<name>X0UML5_9ZZZZ</name>
<dbReference type="PROSITE" id="PS00372">
    <property type="entry name" value="PTS_EIIA_TYPE_2_HIS"/>
    <property type="match status" value="1"/>
</dbReference>
<dbReference type="InterPro" id="IPR002178">
    <property type="entry name" value="PTS_EIIA_type-2_dom"/>
</dbReference>
<sequence length="156" mass="16816">MRLADIVVPDAVRARIRATTRDEAITELVAALVEAGAIAKKDAPEIIKAVIKREGQATTGIGKGIALPHAKLKGIKKPIATIGGAPDGIDFSSLDSKPVYSVILLLSSPDGPDEHLQAMETIFHHVQRDLFRKFLRQAQTNEAIVDLIHEADELGQ</sequence>
<comment type="caution">
    <text evidence="2">The sequence shown here is derived from an EMBL/GenBank/DDBJ whole genome shotgun (WGS) entry which is preliminary data.</text>
</comment>
<reference evidence="2" key="1">
    <citation type="journal article" date="2014" name="Front. Microbiol.">
        <title>High frequency of phylogenetically diverse reductive dehalogenase-homologous genes in deep subseafloor sedimentary metagenomes.</title>
        <authorList>
            <person name="Kawai M."/>
            <person name="Futagami T."/>
            <person name="Toyoda A."/>
            <person name="Takaki Y."/>
            <person name="Nishi S."/>
            <person name="Hori S."/>
            <person name="Arai W."/>
            <person name="Tsubouchi T."/>
            <person name="Morono Y."/>
            <person name="Uchiyama I."/>
            <person name="Ito T."/>
            <person name="Fujiyama A."/>
            <person name="Inagaki F."/>
            <person name="Takami H."/>
        </authorList>
    </citation>
    <scope>NUCLEOTIDE SEQUENCE</scope>
    <source>
        <strain evidence="2">Expedition CK06-06</strain>
    </source>
</reference>
<protein>
    <recommendedName>
        <fullName evidence="1">PTS EIIA type-2 domain-containing protein</fullName>
    </recommendedName>
</protein>
<proteinExistence type="predicted"/>